<gene>
    <name evidence="1" type="ORF">RchiOBHm_Chr1g0339411</name>
</gene>
<protein>
    <submittedName>
        <fullName evidence="1">Uncharacterized protein</fullName>
    </submittedName>
</protein>
<reference evidence="1 2" key="1">
    <citation type="journal article" date="2018" name="Nat. Genet.">
        <title>The Rosa genome provides new insights in the design of modern roses.</title>
        <authorList>
            <person name="Bendahmane M."/>
        </authorList>
    </citation>
    <scope>NUCLEOTIDE SEQUENCE [LARGE SCALE GENOMIC DNA]</scope>
    <source>
        <strain evidence="2">cv. Old Blush</strain>
    </source>
</reference>
<keyword evidence="2" id="KW-1185">Reference proteome</keyword>
<accession>A0A2P6SD80</accession>
<organism evidence="1 2">
    <name type="scientific">Rosa chinensis</name>
    <name type="common">China rose</name>
    <dbReference type="NCBI Taxonomy" id="74649"/>
    <lineage>
        <taxon>Eukaryota</taxon>
        <taxon>Viridiplantae</taxon>
        <taxon>Streptophyta</taxon>
        <taxon>Embryophyta</taxon>
        <taxon>Tracheophyta</taxon>
        <taxon>Spermatophyta</taxon>
        <taxon>Magnoliopsida</taxon>
        <taxon>eudicotyledons</taxon>
        <taxon>Gunneridae</taxon>
        <taxon>Pentapetalae</taxon>
        <taxon>rosids</taxon>
        <taxon>fabids</taxon>
        <taxon>Rosales</taxon>
        <taxon>Rosaceae</taxon>
        <taxon>Rosoideae</taxon>
        <taxon>Rosoideae incertae sedis</taxon>
        <taxon>Rosa</taxon>
    </lineage>
</organism>
<sequence>MKGMVGQLSQLCPLFTFCDGNAISYQLLQKVTRLLFWENPIFVIEDLSAQFRFCNHQNRSKTIPLKIILPCLLVHE</sequence>
<dbReference type="Gramene" id="PRQ56632">
    <property type="protein sequence ID" value="PRQ56632"/>
    <property type="gene ID" value="RchiOBHm_Chr1g0339411"/>
</dbReference>
<dbReference type="EMBL" id="PDCK01000039">
    <property type="protein sequence ID" value="PRQ56632.1"/>
    <property type="molecule type" value="Genomic_DNA"/>
</dbReference>
<name>A0A2P6SD80_ROSCH</name>
<evidence type="ECO:0000313" key="1">
    <source>
        <dbReference type="EMBL" id="PRQ56632.1"/>
    </source>
</evidence>
<evidence type="ECO:0000313" key="2">
    <source>
        <dbReference type="Proteomes" id="UP000238479"/>
    </source>
</evidence>
<proteinExistence type="predicted"/>
<dbReference type="AlphaFoldDB" id="A0A2P6SD80"/>
<comment type="caution">
    <text evidence="1">The sequence shown here is derived from an EMBL/GenBank/DDBJ whole genome shotgun (WGS) entry which is preliminary data.</text>
</comment>
<dbReference type="Proteomes" id="UP000238479">
    <property type="component" value="Chromosome 1"/>
</dbReference>